<proteinExistence type="predicted"/>
<dbReference type="AlphaFoldDB" id="A0A8H6DSN8"/>
<accession>A0A8H6DSN8</accession>
<name>A0A8H6DSN8_COCSA</name>
<feature type="region of interest" description="Disordered" evidence="1">
    <location>
        <begin position="112"/>
        <end position="132"/>
    </location>
</feature>
<gene>
    <name evidence="2" type="ORF">GGP41_003230</name>
</gene>
<sequence>MVSPPLQPTTLQAAPRLREAASYLVFDCGLRPNGLGPAQLDLIFLDDHKSQGFIHGYAIIKQLSPAGSWALIAEINDERTSMSYLSRYYSITTNHDPDNKRAQLASSAIVSPPAASDAGAHPSNHTADRRIL</sequence>
<comment type="caution">
    <text evidence="2">The sequence shown here is derived from an EMBL/GenBank/DDBJ whole genome shotgun (WGS) entry which is preliminary data.</text>
</comment>
<organism evidence="2 3">
    <name type="scientific">Cochliobolus sativus</name>
    <name type="common">Common root rot and spot blotch fungus</name>
    <name type="synonym">Bipolaris sorokiniana</name>
    <dbReference type="NCBI Taxonomy" id="45130"/>
    <lineage>
        <taxon>Eukaryota</taxon>
        <taxon>Fungi</taxon>
        <taxon>Dikarya</taxon>
        <taxon>Ascomycota</taxon>
        <taxon>Pezizomycotina</taxon>
        <taxon>Dothideomycetes</taxon>
        <taxon>Pleosporomycetidae</taxon>
        <taxon>Pleosporales</taxon>
        <taxon>Pleosporineae</taxon>
        <taxon>Pleosporaceae</taxon>
        <taxon>Bipolaris</taxon>
    </lineage>
</organism>
<reference evidence="2" key="1">
    <citation type="submission" date="2019-11" db="EMBL/GenBank/DDBJ databases">
        <title>Bipolaris sorokiniana Genome sequencing.</title>
        <authorList>
            <person name="Wang H."/>
        </authorList>
    </citation>
    <scope>NUCLEOTIDE SEQUENCE</scope>
</reference>
<evidence type="ECO:0000313" key="2">
    <source>
        <dbReference type="EMBL" id="KAF5846991.1"/>
    </source>
</evidence>
<evidence type="ECO:0000256" key="1">
    <source>
        <dbReference type="SAM" id="MobiDB-lite"/>
    </source>
</evidence>
<dbReference type="Proteomes" id="UP000624244">
    <property type="component" value="Unassembled WGS sequence"/>
</dbReference>
<evidence type="ECO:0000313" key="3">
    <source>
        <dbReference type="Proteomes" id="UP000624244"/>
    </source>
</evidence>
<dbReference type="EMBL" id="WNKQ01000014">
    <property type="protein sequence ID" value="KAF5846991.1"/>
    <property type="molecule type" value="Genomic_DNA"/>
</dbReference>
<protein>
    <submittedName>
        <fullName evidence="2">Uncharacterized protein</fullName>
    </submittedName>
</protein>